<evidence type="ECO:0000313" key="13">
    <source>
        <dbReference type="Proteomes" id="UP000061660"/>
    </source>
</evidence>
<sequence length="204" mass="23998">MIILVLEGLDKCGKHSQTKLLTTRLKQNDYLTLKSEFHDYSSPTGELIMKWLTGKYKADQKVIEFIMSADKQAKQLWFEQLEKQLDYLVLDRYTLSQYVYAKANGIDPNWTEQLQKYMRKPDLNIIIDIPAQVSMNRKGKHNDGNNDKYESDYEMLTRVRDNYLSYADSHKNECIVLNGLKTIEEVHEDIWNKLLELGVVENRK</sequence>
<protein>
    <recommendedName>
        <fullName evidence="3 10">Thymidylate kinase</fullName>
        <ecNumber evidence="2 10">2.7.4.9</ecNumber>
    </recommendedName>
    <alternativeName>
        <fullName evidence="10">dTMP kinase</fullName>
    </alternativeName>
</protein>
<evidence type="ECO:0000256" key="2">
    <source>
        <dbReference type="ARBA" id="ARBA00012980"/>
    </source>
</evidence>
<dbReference type="SUPFAM" id="SSF52540">
    <property type="entry name" value="P-loop containing nucleoside triphosphate hydrolases"/>
    <property type="match status" value="1"/>
</dbReference>
<dbReference type="Gene3D" id="3.40.50.300">
    <property type="entry name" value="P-loop containing nucleotide triphosphate hydrolases"/>
    <property type="match status" value="1"/>
</dbReference>
<comment type="similarity">
    <text evidence="1 10">Belongs to the thymidylate kinase family.</text>
</comment>
<accession>A0A0U2UG92</accession>
<evidence type="ECO:0000256" key="3">
    <source>
        <dbReference type="ARBA" id="ARBA00017144"/>
    </source>
</evidence>
<dbReference type="GO" id="GO:0006227">
    <property type="term" value="P:dUDP biosynthetic process"/>
    <property type="evidence" value="ECO:0007669"/>
    <property type="project" value="TreeGrafter"/>
</dbReference>
<dbReference type="EMBL" id="CP013652">
    <property type="protein sequence ID" value="ALS22188.1"/>
    <property type="molecule type" value="Genomic_DNA"/>
</dbReference>
<dbReference type="Proteomes" id="UP000061660">
    <property type="component" value="Chromosome"/>
</dbReference>
<dbReference type="InterPro" id="IPR018094">
    <property type="entry name" value="Thymidylate_kinase"/>
</dbReference>
<dbReference type="GO" id="GO:0004798">
    <property type="term" value="F:dTMP kinase activity"/>
    <property type="evidence" value="ECO:0007669"/>
    <property type="project" value="UniProtKB-UniRule"/>
</dbReference>
<evidence type="ECO:0000313" key="12">
    <source>
        <dbReference type="EMBL" id="ALS22188.1"/>
    </source>
</evidence>
<evidence type="ECO:0000256" key="8">
    <source>
        <dbReference type="ARBA" id="ARBA00022840"/>
    </source>
</evidence>
<dbReference type="GO" id="GO:0006235">
    <property type="term" value="P:dTTP biosynthetic process"/>
    <property type="evidence" value="ECO:0007669"/>
    <property type="project" value="UniProtKB-UniRule"/>
</dbReference>
<organism evidence="12 13">
    <name type="scientific">Paenibacillus naphthalenovorans</name>
    <dbReference type="NCBI Taxonomy" id="162209"/>
    <lineage>
        <taxon>Bacteria</taxon>
        <taxon>Bacillati</taxon>
        <taxon>Bacillota</taxon>
        <taxon>Bacilli</taxon>
        <taxon>Bacillales</taxon>
        <taxon>Paenibacillaceae</taxon>
        <taxon>Paenibacillus</taxon>
    </lineage>
</organism>
<dbReference type="GO" id="GO:0006233">
    <property type="term" value="P:dTDP biosynthetic process"/>
    <property type="evidence" value="ECO:0007669"/>
    <property type="project" value="InterPro"/>
</dbReference>
<feature type="domain" description="Thymidylate kinase-like" evidence="11">
    <location>
        <begin position="6"/>
        <end position="190"/>
    </location>
</feature>
<dbReference type="InterPro" id="IPR027417">
    <property type="entry name" value="P-loop_NTPase"/>
</dbReference>
<evidence type="ECO:0000256" key="10">
    <source>
        <dbReference type="HAMAP-Rule" id="MF_00165"/>
    </source>
</evidence>
<evidence type="ECO:0000256" key="4">
    <source>
        <dbReference type="ARBA" id="ARBA00022679"/>
    </source>
</evidence>
<name>A0A0U2UG92_9BACL</name>
<dbReference type="HAMAP" id="MF_00165">
    <property type="entry name" value="Thymidylate_kinase"/>
    <property type="match status" value="1"/>
</dbReference>
<gene>
    <name evidence="10" type="primary">tmk</name>
    <name evidence="12" type="ORF">IJ22_18140</name>
</gene>
<keyword evidence="13" id="KW-1185">Reference proteome</keyword>
<dbReference type="GO" id="GO:0005524">
    <property type="term" value="F:ATP binding"/>
    <property type="evidence" value="ECO:0007669"/>
    <property type="project" value="UniProtKB-UniRule"/>
</dbReference>
<proteinExistence type="inferred from homology"/>
<dbReference type="PATRIC" id="fig|162209.4.peg.1924"/>
<dbReference type="STRING" id="162209.IJ22_18140"/>
<dbReference type="EC" id="2.7.4.9" evidence="2 10"/>
<keyword evidence="7 10" id="KW-0418">Kinase</keyword>
<dbReference type="AlphaFoldDB" id="A0A0U2UG92"/>
<evidence type="ECO:0000256" key="1">
    <source>
        <dbReference type="ARBA" id="ARBA00009776"/>
    </source>
</evidence>
<dbReference type="PANTHER" id="PTHR10344">
    <property type="entry name" value="THYMIDYLATE KINASE"/>
    <property type="match status" value="1"/>
</dbReference>
<keyword evidence="8 10" id="KW-0067">ATP-binding</keyword>
<evidence type="ECO:0000259" key="11">
    <source>
        <dbReference type="Pfam" id="PF02223"/>
    </source>
</evidence>
<keyword evidence="4 10" id="KW-0808">Transferase</keyword>
<evidence type="ECO:0000256" key="6">
    <source>
        <dbReference type="ARBA" id="ARBA00022741"/>
    </source>
</evidence>
<keyword evidence="6 10" id="KW-0547">Nucleotide-binding</keyword>
<dbReference type="NCBIfam" id="TIGR00041">
    <property type="entry name" value="DTMP_kinase"/>
    <property type="match status" value="1"/>
</dbReference>
<comment type="function">
    <text evidence="10">Phosphorylation of dTMP to form dTDP in both de novo and salvage pathways of dTTP synthesis.</text>
</comment>
<dbReference type="RefSeq" id="WP_235594290.1">
    <property type="nucleotide sequence ID" value="NZ_CP013652.1"/>
</dbReference>
<evidence type="ECO:0000256" key="5">
    <source>
        <dbReference type="ARBA" id="ARBA00022727"/>
    </source>
</evidence>
<dbReference type="InterPro" id="IPR039430">
    <property type="entry name" value="Thymidylate_kin-like_dom"/>
</dbReference>
<evidence type="ECO:0000256" key="7">
    <source>
        <dbReference type="ARBA" id="ARBA00022777"/>
    </source>
</evidence>
<dbReference type="GO" id="GO:0005737">
    <property type="term" value="C:cytoplasm"/>
    <property type="evidence" value="ECO:0007669"/>
    <property type="project" value="TreeGrafter"/>
</dbReference>
<dbReference type="Pfam" id="PF02223">
    <property type="entry name" value="Thymidylate_kin"/>
    <property type="match status" value="1"/>
</dbReference>
<dbReference type="PANTHER" id="PTHR10344:SF4">
    <property type="entry name" value="UMP-CMP KINASE 2, MITOCHONDRIAL"/>
    <property type="match status" value="1"/>
</dbReference>
<keyword evidence="5 10" id="KW-0545">Nucleotide biosynthesis</keyword>
<evidence type="ECO:0000256" key="9">
    <source>
        <dbReference type="ARBA" id="ARBA00048743"/>
    </source>
</evidence>
<reference evidence="13" key="1">
    <citation type="submission" date="2015-12" db="EMBL/GenBank/DDBJ databases">
        <title>Complete genome sequences of two moderately thermophilic Paenibacillus species.</title>
        <authorList>
            <person name="Butler R.III."/>
            <person name="Wang J."/>
            <person name="Stark B.C."/>
            <person name="Pombert J.-F."/>
        </authorList>
    </citation>
    <scope>NUCLEOTIDE SEQUENCE [LARGE SCALE GENOMIC DNA]</scope>
    <source>
        <strain evidence="13">32O-Y</strain>
    </source>
</reference>
<reference evidence="12 13" key="2">
    <citation type="journal article" date="2016" name="Genome Announc.">
        <title>Complete Genome Sequences of Two Interactive Moderate Thermophiles, Paenibacillus napthalenovorans 32O-Y and Paenibacillus sp. 32O-W.</title>
        <authorList>
            <person name="Butler R.R.III."/>
            <person name="Wang J."/>
            <person name="Stark B.C."/>
            <person name="Pombert J.F."/>
        </authorList>
    </citation>
    <scope>NUCLEOTIDE SEQUENCE [LARGE SCALE GENOMIC DNA]</scope>
    <source>
        <strain evidence="12 13">32O-Y</strain>
    </source>
</reference>
<dbReference type="CDD" id="cd01672">
    <property type="entry name" value="TMPK"/>
    <property type="match status" value="1"/>
</dbReference>
<dbReference type="KEGG" id="pnp:IJ22_18140"/>
<comment type="caution">
    <text evidence="10">Lacks conserved residue(s) required for the propagation of feature annotation.</text>
</comment>
<comment type="catalytic activity">
    <reaction evidence="9 10">
        <text>dTMP + ATP = dTDP + ADP</text>
        <dbReference type="Rhea" id="RHEA:13517"/>
        <dbReference type="ChEBI" id="CHEBI:30616"/>
        <dbReference type="ChEBI" id="CHEBI:58369"/>
        <dbReference type="ChEBI" id="CHEBI:63528"/>
        <dbReference type="ChEBI" id="CHEBI:456216"/>
        <dbReference type="EC" id="2.7.4.9"/>
    </reaction>
</comment>